<feature type="transmembrane region" description="Helical" evidence="2">
    <location>
        <begin position="97"/>
        <end position="124"/>
    </location>
</feature>
<feature type="region of interest" description="Disordered" evidence="1">
    <location>
        <begin position="379"/>
        <end position="409"/>
    </location>
</feature>
<evidence type="ECO:0000259" key="3">
    <source>
        <dbReference type="Pfam" id="PF01757"/>
    </source>
</evidence>
<evidence type="ECO:0000313" key="4">
    <source>
        <dbReference type="EMBL" id="MCZ4550007.1"/>
    </source>
</evidence>
<dbReference type="Pfam" id="PF01757">
    <property type="entry name" value="Acyl_transf_3"/>
    <property type="match status" value="1"/>
</dbReference>
<keyword evidence="4" id="KW-0012">Acyltransferase</keyword>
<name>A0ABT4MSR3_GORRU</name>
<feature type="transmembrane region" description="Helical" evidence="2">
    <location>
        <begin position="341"/>
        <end position="362"/>
    </location>
</feature>
<evidence type="ECO:0000256" key="1">
    <source>
        <dbReference type="SAM" id="MobiDB-lite"/>
    </source>
</evidence>
<organism evidence="4 5">
    <name type="scientific">Gordonia rubripertincta</name>
    <name type="common">Rhodococcus corallinus</name>
    <dbReference type="NCBI Taxonomy" id="36822"/>
    <lineage>
        <taxon>Bacteria</taxon>
        <taxon>Bacillati</taxon>
        <taxon>Actinomycetota</taxon>
        <taxon>Actinomycetes</taxon>
        <taxon>Mycobacteriales</taxon>
        <taxon>Gordoniaceae</taxon>
        <taxon>Gordonia</taxon>
    </lineage>
</organism>
<accession>A0ABT4MSR3</accession>
<protein>
    <submittedName>
        <fullName evidence="4">Acyltransferase</fullName>
    </submittedName>
</protein>
<dbReference type="EMBL" id="JAPWIE010000002">
    <property type="protein sequence ID" value="MCZ4550007.1"/>
    <property type="molecule type" value="Genomic_DNA"/>
</dbReference>
<comment type="caution">
    <text evidence="4">The sequence shown here is derived from an EMBL/GenBank/DDBJ whole genome shotgun (WGS) entry which is preliminary data.</text>
</comment>
<feature type="compositionally biased region" description="Basic and acidic residues" evidence="1">
    <location>
        <begin position="394"/>
        <end position="409"/>
    </location>
</feature>
<feature type="transmembrane region" description="Helical" evidence="2">
    <location>
        <begin position="48"/>
        <end position="68"/>
    </location>
</feature>
<feature type="transmembrane region" description="Helical" evidence="2">
    <location>
        <begin position="242"/>
        <end position="260"/>
    </location>
</feature>
<sequence length="409" mass="44181">MRPQRQVGAPAAFVPALEGMRALAAVGVMTTHVAFQTGAVDGSVLGAIWGRFDMAVALFFALSGFLLWRPHAVAAHDAAHKAPGVARYLRHRVVRIWPAYVVVVVVVLMLLPDARPAGATVWLANLTLTQVFVPLSLTAGLTQMWSLSVEVSFYLALPLFAWLLVRLRGRRARWRIPVLSAAAVLSLGWAWVADALPLAAGVEAKNWLPGHLPWFVSGLVLAELVVSRSGSVVARMGSRPGWMAGVASVAFALSCTELAGPTGLAPLAPWQFAVKMVLGAILGFALLGPLVLGPPRAHRILDSAPMQALGRWSYAIFIWHLAVLAAVFPLAGVIPFSGSMMVVWCLTLLLTIGVSAASYSWIEDPARRWLRRSEQRAASASATAQVRQDQPSRQSDRVPSDEHYRHQSR</sequence>
<reference evidence="4" key="1">
    <citation type="submission" date="2022-12" db="EMBL/GenBank/DDBJ databases">
        <authorList>
            <person name="Krivoruchko A.V."/>
            <person name="Elkin A."/>
        </authorList>
    </citation>
    <scope>NUCLEOTIDE SEQUENCE</scope>
    <source>
        <strain evidence="4">IEGM 1388</strain>
    </source>
</reference>
<keyword evidence="2" id="KW-1133">Transmembrane helix</keyword>
<dbReference type="InterPro" id="IPR050879">
    <property type="entry name" value="Acyltransferase_3"/>
</dbReference>
<feature type="transmembrane region" description="Helical" evidence="2">
    <location>
        <begin position="312"/>
        <end position="335"/>
    </location>
</feature>
<keyword evidence="2" id="KW-0472">Membrane</keyword>
<feature type="domain" description="Acyltransferase 3" evidence="3">
    <location>
        <begin position="15"/>
        <end position="357"/>
    </location>
</feature>
<evidence type="ECO:0000256" key="2">
    <source>
        <dbReference type="SAM" id="Phobius"/>
    </source>
</evidence>
<feature type="transmembrane region" description="Helical" evidence="2">
    <location>
        <begin position="144"/>
        <end position="165"/>
    </location>
</feature>
<feature type="transmembrane region" description="Helical" evidence="2">
    <location>
        <begin position="212"/>
        <end position="230"/>
    </location>
</feature>
<keyword evidence="2" id="KW-0812">Transmembrane</keyword>
<feature type="transmembrane region" description="Helical" evidence="2">
    <location>
        <begin position="272"/>
        <end position="292"/>
    </location>
</feature>
<dbReference type="RefSeq" id="WP_301570555.1">
    <property type="nucleotide sequence ID" value="NZ_JAPWIE010000002.1"/>
</dbReference>
<dbReference type="InterPro" id="IPR002656">
    <property type="entry name" value="Acyl_transf_3_dom"/>
</dbReference>
<dbReference type="Proteomes" id="UP001067235">
    <property type="component" value="Unassembled WGS sequence"/>
</dbReference>
<feature type="compositionally biased region" description="Low complexity" evidence="1">
    <location>
        <begin position="379"/>
        <end position="388"/>
    </location>
</feature>
<gene>
    <name evidence="4" type="ORF">O4213_08430</name>
</gene>
<proteinExistence type="predicted"/>
<dbReference type="PANTHER" id="PTHR23028">
    <property type="entry name" value="ACETYLTRANSFERASE"/>
    <property type="match status" value="1"/>
</dbReference>
<dbReference type="GO" id="GO:0016746">
    <property type="term" value="F:acyltransferase activity"/>
    <property type="evidence" value="ECO:0007669"/>
    <property type="project" value="UniProtKB-KW"/>
</dbReference>
<evidence type="ECO:0000313" key="5">
    <source>
        <dbReference type="Proteomes" id="UP001067235"/>
    </source>
</evidence>
<feature type="transmembrane region" description="Helical" evidence="2">
    <location>
        <begin position="172"/>
        <end position="192"/>
    </location>
</feature>
<dbReference type="PANTHER" id="PTHR23028:SF53">
    <property type="entry name" value="ACYL_TRANSF_3 DOMAIN-CONTAINING PROTEIN"/>
    <property type="match status" value="1"/>
</dbReference>
<keyword evidence="4" id="KW-0808">Transferase</keyword>
<keyword evidence="5" id="KW-1185">Reference proteome</keyword>